<organism evidence="5 6">
    <name type="scientific">Scopulibacillus daqui</name>
    <dbReference type="NCBI Taxonomy" id="1469162"/>
    <lineage>
        <taxon>Bacteria</taxon>
        <taxon>Bacillati</taxon>
        <taxon>Bacillota</taxon>
        <taxon>Bacilli</taxon>
        <taxon>Bacillales</taxon>
        <taxon>Sporolactobacillaceae</taxon>
        <taxon>Scopulibacillus</taxon>
    </lineage>
</organism>
<evidence type="ECO:0000256" key="1">
    <source>
        <dbReference type="ARBA" id="ARBA00001946"/>
    </source>
</evidence>
<dbReference type="RefSeq" id="WP_205004113.1">
    <property type="nucleotide sequence ID" value="NZ_JAFBER010000017.1"/>
</dbReference>
<feature type="domain" description="Nudix hydrolase" evidence="4">
    <location>
        <begin position="41"/>
        <end position="169"/>
    </location>
</feature>
<dbReference type="PANTHER" id="PTHR11839">
    <property type="entry name" value="UDP/ADP-SUGAR PYROPHOSPHATASE"/>
    <property type="match status" value="1"/>
</dbReference>
<dbReference type="PROSITE" id="PS00893">
    <property type="entry name" value="NUDIX_BOX"/>
    <property type="match status" value="1"/>
</dbReference>
<proteinExistence type="inferred from homology"/>
<evidence type="ECO:0000313" key="5">
    <source>
        <dbReference type="EMBL" id="MBM7646221.1"/>
    </source>
</evidence>
<comment type="similarity">
    <text evidence="3">Belongs to the Nudix hydrolase family.</text>
</comment>
<evidence type="ECO:0000313" key="6">
    <source>
        <dbReference type="Proteomes" id="UP000808914"/>
    </source>
</evidence>
<dbReference type="Proteomes" id="UP000808914">
    <property type="component" value="Unassembled WGS sequence"/>
</dbReference>
<reference evidence="5 6" key="1">
    <citation type="submission" date="2021-01" db="EMBL/GenBank/DDBJ databases">
        <title>Genomic Encyclopedia of Type Strains, Phase IV (KMG-IV): sequencing the most valuable type-strain genomes for metagenomic binning, comparative biology and taxonomic classification.</title>
        <authorList>
            <person name="Goeker M."/>
        </authorList>
    </citation>
    <scope>NUCLEOTIDE SEQUENCE [LARGE SCALE GENOMIC DNA]</scope>
    <source>
        <strain evidence="5 6">DSM 28236</strain>
    </source>
</reference>
<dbReference type="Pfam" id="PF00293">
    <property type="entry name" value="NUDIX"/>
    <property type="match status" value="1"/>
</dbReference>
<protein>
    <submittedName>
        <fullName evidence="5">ADP-ribose pyrophosphatase</fullName>
        <ecNumber evidence="5">3.6.1.13</ecNumber>
    </submittedName>
</protein>
<dbReference type="InterPro" id="IPR015797">
    <property type="entry name" value="NUDIX_hydrolase-like_dom_sf"/>
</dbReference>
<dbReference type="GO" id="GO:0047631">
    <property type="term" value="F:ADP-ribose diphosphatase activity"/>
    <property type="evidence" value="ECO:0007669"/>
    <property type="project" value="UniProtKB-EC"/>
</dbReference>
<comment type="cofactor">
    <cofactor evidence="1">
        <name>Mg(2+)</name>
        <dbReference type="ChEBI" id="CHEBI:18420"/>
    </cofactor>
</comment>
<sequence length="178" mass="20157">MDTLNEKTIHSKTIYEGKIIKVRVDDVTLPNGGTSKREIVDHPGAVAVIALNSEGKLLLVKQFRKPLEKVIYEIPAGKLEPGEDPKQTALRELEEETGYKCKEMSHVVSFYTSPGFANELVHIYFTDSLIEGQKHLDEDEFLENIEVDLEAAVDMIRDQRIFDAKTVYAVQYMQLISS</sequence>
<dbReference type="PROSITE" id="PS51462">
    <property type="entry name" value="NUDIX"/>
    <property type="match status" value="1"/>
</dbReference>
<evidence type="ECO:0000259" key="4">
    <source>
        <dbReference type="PROSITE" id="PS51462"/>
    </source>
</evidence>
<comment type="caution">
    <text evidence="5">The sequence shown here is derived from an EMBL/GenBank/DDBJ whole genome shotgun (WGS) entry which is preliminary data.</text>
</comment>
<keyword evidence="6" id="KW-1185">Reference proteome</keyword>
<dbReference type="InterPro" id="IPR000086">
    <property type="entry name" value="NUDIX_hydrolase_dom"/>
</dbReference>
<name>A0ABS2Q276_9BACL</name>
<gene>
    <name evidence="5" type="ORF">JOD45_002447</name>
</gene>
<dbReference type="PANTHER" id="PTHR11839:SF18">
    <property type="entry name" value="NUDIX HYDROLASE DOMAIN-CONTAINING PROTEIN"/>
    <property type="match status" value="1"/>
</dbReference>
<dbReference type="InterPro" id="IPR020084">
    <property type="entry name" value="NUDIX_hydrolase_CS"/>
</dbReference>
<accession>A0ABS2Q276</accession>
<dbReference type="EC" id="3.6.1.13" evidence="5"/>
<keyword evidence="2 3" id="KW-0378">Hydrolase</keyword>
<dbReference type="InterPro" id="IPR020476">
    <property type="entry name" value="Nudix_hydrolase"/>
</dbReference>
<dbReference type="EMBL" id="JAFBER010000017">
    <property type="protein sequence ID" value="MBM7646221.1"/>
    <property type="molecule type" value="Genomic_DNA"/>
</dbReference>
<dbReference type="PRINTS" id="PR00502">
    <property type="entry name" value="NUDIXFAMILY"/>
</dbReference>
<dbReference type="Gene3D" id="3.90.79.10">
    <property type="entry name" value="Nucleoside Triphosphate Pyrophosphohydrolase"/>
    <property type="match status" value="1"/>
</dbReference>
<evidence type="ECO:0000256" key="2">
    <source>
        <dbReference type="ARBA" id="ARBA00022801"/>
    </source>
</evidence>
<dbReference type="SUPFAM" id="SSF55811">
    <property type="entry name" value="Nudix"/>
    <property type="match status" value="1"/>
</dbReference>
<evidence type="ECO:0000256" key="3">
    <source>
        <dbReference type="RuleBase" id="RU003476"/>
    </source>
</evidence>